<reference evidence="3 4" key="1">
    <citation type="submission" date="2018-11" db="EMBL/GenBank/DDBJ databases">
        <title>Genomes From Bacteria Associated with the Canine Oral Cavity: a Test Case for Automated Genome-Based Taxonomic Assignment.</title>
        <authorList>
            <person name="Coil D.A."/>
            <person name="Jospin G."/>
            <person name="Darling A.E."/>
            <person name="Wallis C."/>
            <person name="Davis I.J."/>
            <person name="Harris S."/>
            <person name="Eisen J.A."/>
            <person name="Holcombe L.J."/>
            <person name="O'Flynn C."/>
        </authorList>
    </citation>
    <scope>NUCLEOTIDE SEQUENCE [LARGE SCALE GENOMIC DNA]</scope>
    <source>
        <strain evidence="3 4">OH5050</strain>
    </source>
</reference>
<evidence type="ECO:0000256" key="1">
    <source>
        <dbReference type="SAM" id="MobiDB-lite"/>
    </source>
</evidence>
<proteinExistence type="predicted"/>
<protein>
    <submittedName>
        <fullName evidence="3">SpaB protein</fullName>
    </submittedName>
</protein>
<dbReference type="OrthoDB" id="1273722at2"/>
<dbReference type="NCBIfam" id="TIGR03891">
    <property type="entry name" value="thiopep_ocin"/>
    <property type="match status" value="1"/>
</dbReference>
<dbReference type="RefSeq" id="WP_124933083.1">
    <property type="nucleotide sequence ID" value="NZ_RQZC01000003.1"/>
</dbReference>
<gene>
    <name evidence="3" type="ORF">EII10_03245</name>
</gene>
<name>A0A3P1V7D6_9ACTO</name>
<feature type="domain" description="Thiopeptide-type bacteriocin biosynthesis" evidence="2">
    <location>
        <begin position="36"/>
        <end position="299"/>
    </location>
</feature>
<keyword evidence="4" id="KW-1185">Reference proteome</keyword>
<dbReference type="Pfam" id="PF14028">
    <property type="entry name" value="Lant_dehydr_C"/>
    <property type="match status" value="1"/>
</dbReference>
<evidence type="ECO:0000313" key="3">
    <source>
        <dbReference type="EMBL" id="RRD30104.1"/>
    </source>
</evidence>
<comment type="caution">
    <text evidence="3">The sequence shown here is derived from an EMBL/GenBank/DDBJ whole genome shotgun (WGS) entry which is preliminary data.</text>
</comment>
<accession>A0A3P1V7D6</accession>
<organism evidence="3 4">
    <name type="scientific">Actinomyces bowdenii</name>
    <dbReference type="NCBI Taxonomy" id="131109"/>
    <lineage>
        <taxon>Bacteria</taxon>
        <taxon>Bacillati</taxon>
        <taxon>Actinomycetota</taxon>
        <taxon>Actinomycetes</taxon>
        <taxon>Actinomycetales</taxon>
        <taxon>Actinomycetaceae</taxon>
        <taxon>Actinomyces</taxon>
    </lineage>
</organism>
<dbReference type="Proteomes" id="UP000271272">
    <property type="component" value="Unassembled WGS sequence"/>
</dbReference>
<feature type="region of interest" description="Disordered" evidence="1">
    <location>
        <begin position="1"/>
        <end position="29"/>
    </location>
</feature>
<sequence>MSAGGAPGAVPGRGGAGAGTGGQAPPQERQGAGVDWLFVRLYCGGGDDTDALLPRVAQWLEEVRAHWPILSAHFLRFIDLRGHHVRLRVKAGPDDLDEIAARLGALEDASRAAPVRTVERLVPDPLTRAVDGRAGASLAVYGPEYGKYGPGAGVEAAERHFEASSRWCLTHRVWQVPRPVPRVALAARLLARAAGQLPLDPADLLALHLRTWGRRLPEELRDGAALDPLVRQVLGYDGRDLAAWSTWAGSVDEPAQDAAIAISRIGAGPQGRRAIDLLHMDINRLGLNAAEECVAGVCARYLLQG</sequence>
<dbReference type="EMBL" id="RQZC01000003">
    <property type="protein sequence ID" value="RRD30104.1"/>
    <property type="molecule type" value="Genomic_DNA"/>
</dbReference>
<dbReference type="AlphaFoldDB" id="A0A3P1V7D6"/>
<dbReference type="InterPro" id="IPR023809">
    <property type="entry name" value="Thiopep_bacteriocin_synth_dom"/>
</dbReference>
<feature type="compositionally biased region" description="Gly residues" evidence="1">
    <location>
        <begin position="1"/>
        <end position="22"/>
    </location>
</feature>
<evidence type="ECO:0000313" key="4">
    <source>
        <dbReference type="Proteomes" id="UP000271272"/>
    </source>
</evidence>
<evidence type="ECO:0000259" key="2">
    <source>
        <dbReference type="Pfam" id="PF14028"/>
    </source>
</evidence>